<evidence type="ECO:0000313" key="3">
    <source>
        <dbReference type="Proteomes" id="UP000179797"/>
    </source>
</evidence>
<dbReference type="SUPFAM" id="SSF51126">
    <property type="entry name" value="Pectin lyase-like"/>
    <property type="match status" value="1"/>
</dbReference>
<dbReference type="InterPro" id="IPR012334">
    <property type="entry name" value="Pectin_lyas_fold"/>
</dbReference>
<gene>
    <name evidence="2" type="ORF">NH26_24015</name>
</gene>
<feature type="chain" id="PRO_5010294950" description="Right handed beta helix domain-containing protein" evidence="1">
    <location>
        <begin position="21"/>
        <end position="488"/>
    </location>
</feature>
<dbReference type="AlphaFoldDB" id="A0A1S1YUD7"/>
<evidence type="ECO:0008006" key="4">
    <source>
        <dbReference type="Google" id="ProtNLM"/>
    </source>
</evidence>
<dbReference type="Proteomes" id="UP000179797">
    <property type="component" value="Unassembled WGS sequence"/>
</dbReference>
<dbReference type="Gene3D" id="2.160.20.10">
    <property type="entry name" value="Single-stranded right-handed beta-helix, Pectin lyase-like"/>
    <property type="match status" value="1"/>
</dbReference>
<name>A0A1S1YUD7_FLAPC</name>
<evidence type="ECO:0000313" key="2">
    <source>
        <dbReference type="EMBL" id="OHX64640.1"/>
    </source>
</evidence>
<comment type="caution">
    <text evidence="2">The sequence shown here is derived from an EMBL/GenBank/DDBJ whole genome shotgun (WGS) entry which is preliminary data.</text>
</comment>
<dbReference type="InterPro" id="IPR006626">
    <property type="entry name" value="PbH1"/>
</dbReference>
<dbReference type="STRING" id="915059.NH26_24015"/>
<dbReference type="InterPro" id="IPR011050">
    <property type="entry name" value="Pectin_lyase_fold/virulence"/>
</dbReference>
<organism evidence="2 3">
    <name type="scientific">Flammeovirga pacifica</name>
    <dbReference type="NCBI Taxonomy" id="915059"/>
    <lineage>
        <taxon>Bacteria</taxon>
        <taxon>Pseudomonadati</taxon>
        <taxon>Bacteroidota</taxon>
        <taxon>Cytophagia</taxon>
        <taxon>Cytophagales</taxon>
        <taxon>Flammeovirgaceae</taxon>
        <taxon>Flammeovirga</taxon>
    </lineage>
</organism>
<keyword evidence="1" id="KW-0732">Signal</keyword>
<evidence type="ECO:0000256" key="1">
    <source>
        <dbReference type="SAM" id="SignalP"/>
    </source>
</evidence>
<feature type="signal peptide" evidence="1">
    <location>
        <begin position="1"/>
        <end position="20"/>
    </location>
</feature>
<reference evidence="2 3" key="1">
    <citation type="journal article" date="2012" name="Int. J. Syst. Evol. Microbiol.">
        <title>Flammeovirga pacifica sp. nov., isolated from deep-sea sediment.</title>
        <authorList>
            <person name="Xu H."/>
            <person name="Fu Y."/>
            <person name="Yang N."/>
            <person name="Ding Z."/>
            <person name="Lai Q."/>
            <person name="Zeng R."/>
        </authorList>
    </citation>
    <scope>NUCLEOTIDE SEQUENCE [LARGE SCALE GENOMIC DNA]</scope>
    <source>
        <strain evidence="3">DSM 24597 / LMG 26175 / WPAGA1</strain>
    </source>
</reference>
<protein>
    <recommendedName>
        <fullName evidence="4">Right handed beta helix domain-containing protein</fullName>
    </recommendedName>
</protein>
<sequence>MRQTRFLILAFLFISQVLFAKTYYINANTGNDKNNGNSKNTAWKTIWKVNQQTFKPGDVLLFASGTTYDGQLMPKGSGNKKNVIKIDRYGKGEKPQINGMGLKESALYLYNVEYWEVRNLKITNKGGEPKSRRRGVVVRAEDFGECHHIVLEDLEIFDVNGLLEKKKGGGSAILWQNMGKEVKTRFVGLQILNNYLHHCERNAINSKGNIMRTNWYPSLDVVIRGNLIENIPGDGIVPIGCDGALVEYNIIRKGIDSMPIGDAAAGIWPWSSDNTLIQFNSVSDHRAKWDGQGYDSDFNCKNTTFQYNLSFDNWGGFILICNNGFKLGEPMNMGTENTIVKYNLSINDGIRPYKAHNKRYFAPTFHITGPVKNTSIHHNIIVIPNKEKNEMENHVVEFQDWGKTFPMKTVFENNIIRNESQAKILERKTTDFVNQNNDIQEGFDYNERNPQKILEQLQSNPLFKNDKEFMKLYAFIKEFVKNNKEISF</sequence>
<keyword evidence="3" id="KW-1185">Reference proteome</keyword>
<dbReference type="SMART" id="SM00710">
    <property type="entry name" value="PbH1"/>
    <property type="match status" value="6"/>
</dbReference>
<dbReference type="EMBL" id="JRYR02000002">
    <property type="protein sequence ID" value="OHX64640.1"/>
    <property type="molecule type" value="Genomic_DNA"/>
</dbReference>
<proteinExistence type="predicted"/>
<dbReference type="OrthoDB" id="3333873at2"/>
<accession>A0A1S1YUD7</accession>
<dbReference type="RefSeq" id="WP_052431700.1">
    <property type="nucleotide sequence ID" value="NZ_JRYR02000002.1"/>
</dbReference>